<name>A0A1I7THF8_9PELO</name>
<feature type="transmembrane region" description="Helical" evidence="1">
    <location>
        <begin position="74"/>
        <end position="93"/>
    </location>
</feature>
<feature type="transmembrane region" description="Helical" evidence="1">
    <location>
        <begin position="162"/>
        <end position="183"/>
    </location>
</feature>
<dbReference type="Proteomes" id="UP000095282">
    <property type="component" value="Unplaced"/>
</dbReference>
<evidence type="ECO:0000256" key="1">
    <source>
        <dbReference type="SAM" id="Phobius"/>
    </source>
</evidence>
<feature type="transmembrane region" description="Helical" evidence="1">
    <location>
        <begin position="33"/>
        <end position="54"/>
    </location>
</feature>
<keyword evidence="1" id="KW-0472">Membrane</keyword>
<feature type="transmembrane region" description="Helical" evidence="1">
    <location>
        <begin position="140"/>
        <end position="156"/>
    </location>
</feature>
<keyword evidence="2" id="KW-1185">Reference proteome</keyword>
<keyword evidence="1" id="KW-1133">Transmembrane helix</keyword>
<feature type="transmembrane region" description="Helical" evidence="1">
    <location>
        <begin position="108"/>
        <end position="128"/>
    </location>
</feature>
<sequence>MTEETTSSLGLKPVLVTSIPFLLYFFYNPLVFLFLSLIITLITTLIIIFCCKMCGWIHKRKGNSEVHQIKHQVLFCRTFVLVIESFLMLAPFAEQPKRGNSFLGLLDFLIHISVLTIVTELIIARFVAYQVKGYVLKKNRPVECLIVAAYVILLAIDFPSPNYVVVGCSTIIAYEAMMIQQVWGARLVMKNKKEVEMRE</sequence>
<evidence type="ECO:0000313" key="2">
    <source>
        <dbReference type="Proteomes" id="UP000095282"/>
    </source>
</evidence>
<dbReference type="WBParaSite" id="Csp11.Scaffold614.g5969.t1">
    <property type="protein sequence ID" value="Csp11.Scaffold614.g5969.t1"/>
    <property type="gene ID" value="Csp11.Scaffold614.g5969"/>
</dbReference>
<organism evidence="2 3">
    <name type="scientific">Caenorhabditis tropicalis</name>
    <dbReference type="NCBI Taxonomy" id="1561998"/>
    <lineage>
        <taxon>Eukaryota</taxon>
        <taxon>Metazoa</taxon>
        <taxon>Ecdysozoa</taxon>
        <taxon>Nematoda</taxon>
        <taxon>Chromadorea</taxon>
        <taxon>Rhabditida</taxon>
        <taxon>Rhabditina</taxon>
        <taxon>Rhabditomorpha</taxon>
        <taxon>Rhabditoidea</taxon>
        <taxon>Rhabditidae</taxon>
        <taxon>Peloderinae</taxon>
        <taxon>Caenorhabditis</taxon>
    </lineage>
</organism>
<reference evidence="3" key="1">
    <citation type="submission" date="2016-11" db="UniProtKB">
        <authorList>
            <consortium name="WormBaseParasite"/>
        </authorList>
    </citation>
    <scope>IDENTIFICATION</scope>
</reference>
<proteinExistence type="predicted"/>
<feature type="transmembrane region" description="Helical" evidence="1">
    <location>
        <begin position="9"/>
        <end position="27"/>
    </location>
</feature>
<accession>A0A1I7THF8</accession>
<keyword evidence="1" id="KW-0812">Transmembrane</keyword>
<evidence type="ECO:0000313" key="3">
    <source>
        <dbReference type="WBParaSite" id="Csp11.Scaffold614.g5969.t1"/>
    </source>
</evidence>
<dbReference type="AlphaFoldDB" id="A0A1I7THF8"/>
<protein>
    <submittedName>
        <fullName evidence="3">Serpentine receptor class gamma</fullName>
    </submittedName>
</protein>